<evidence type="ECO:0008006" key="4">
    <source>
        <dbReference type="Google" id="ProtNLM"/>
    </source>
</evidence>
<reference evidence="2" key="1">
    <citation type="submission" date="2021-01" db="EMBL/GenBank/DDBJ databases">
        <title>Whole genome shotgun sequence of Rugosimonospora africana NBRC 104875.</title>
        <authorList>
            <person name="Komaki H."/>
            <person name="Tamura T."/>
        </authorList>
    </citation>
    <scope>NUCLEOTIDE SEQUENCE</scope>
    <source>
        <strain evidence="2">NBRC 104875</strain>
    </source>
</reference>
<dbReference type="EMBL" id="BONZ01000027">
    <property type="protein sequence ID" value="GIH14737.1"/>
    <property type="molecule type" value="Genomic_DNA"/>
</dbReference>
<dbReference type="Proteomes" id="UP000642748">
    <property type="component" value="Unassembled WGS sequence"/>
</dbReference>
<protein>
    <recommendedName>
        <fullName evidence="4">Methyltransferase domain-containing protein</fullName>
    </recommendedName>
</protein>
<dbReference type="PANTHER" id="PTHR43861">
    <property type="entry name" value="TRANS-ACONITATE 2-METHYLTRANSFERASE-RELATED"/>
    <property type="match status" value="1"/>
</dbReference>
<comment type="caution">
    <text evidence="2">The sequence shown here is derived from an EMBL/GenBank/DDBJ whole genome shotgun (WGS) entry which is preliminary data.</text>
</comment>
<dbReference type="SUPFAM" id="SSF53335">
    <property type="entry name" value="S-adenosyl-L-methionine-dependent methyltransferases"/>
    <property type="match status" value="1"/>
</dbReference>
<keyword evidence="3" id="KW-1185">Reference proteome</keyword>
<dbReference type="Pfam" id="PF13489">
    <property type="entry name" value="Methyltransf_23"/>
    <property type="match status" value="1"/>
</dbReference>
<dbReference type="Gene3D" id="3.40.50.150">
    <property type="entry name" value="Vaccinia Virus protein VP39"/>
    <property type="match status" value="1"/>
</dbReference>
<keyword evidence="1" id="KW-0808">Transferase</keyword>
<proteinExistence type="predicted"/>
<name>A0A8J3QRW7_9ACTN</name>
<organism evidence="2 3">
    <name type="scientific">Rugosimonospora africana</name>
    <dbReference type="NCBI Taxonomy" id="556532"/>
    <lineage>
        <taxon>Bacteria</taxon>
        <taxon>Bacillati</taxon>
        <taxon>Actinomycetota</taxon>
        <taxon>Actinomycetes</taxon>
        <taxon>Micromonosporales</taxon>
        <taxon>Micromonosporaceae</taxon>
        <taxon>Rugosimonospora</taxon>
    </lineage>
</organism>
<dbReference type="AlphaFoldDB" id="A0A8J3QRW7"/>
<dbReference type="GO" id="GO:0016740">
    <property type="term" value="F:transferase activity"/>
    <property type="evidence" value="ECO:0007669"/>
    <property type="project" value="UniProtKB-KW"/>
</dbReference>
<evidence type="ECO:0000313" key="3">
    <source>
        <dbReference type="Proteomes" id="UP000642748"/>
    </source>
</evidence>
<gene>
    <name evidence="2" type="ORF">Raf01_29090</name>
</gene>
<evidence type="ECO:0000256" key="1">
    <source>
        <dbReference type="ARBA" id="ARBA00022679"/>
    </source>
</evidence>
<dbReference type="CDD" id="cd02440">
    <property type="entry name" value="AdoMet_MTases"/>
    <property type="match status" value="1"/>
</dbReference>
<sequence length="274" mass="30061">MRATTENSRYALNNLGEYANQHHESLAALLDPGSRSRTLELLGGSLEGKTCLEVGAGHGSFALWLADQVGPQGQVIAIDLRPERIPQHDRLTSLQRDVTQFEPVPQGPADFVHTRLTLQHIPQREAVLHWLVSDEVLKPGGVLLVEDWDASRTDVVMDAPTPEDRDRFNRFQDFMGREVFAGRGTDRTWARRVHGRMVAEGLTDVHTVMSGQSWIGGGAGGRMVAASVWQTYSVLLAAGASEDELQGIIALLDDPRLVLSSHLLYSTGGTKPVR</sequence>
<dbReference type="PANTHER" id="PTHR43861:SF3">
    <property type="entry name" value="PUTATIVE (AFU_ORTHOLOGUE AFUA_2G14390)-RELATED"/>
    <property type="match status" value="1"/>
</dbReference>
<evidence type="ECO:0000313" key="2">
    <source>
        <dbReference type="EMBL" id="GIH14737.1"/>
    </source>
</evidence>
<accession>A0A8J3QRW7</accession>
<dbReference type="InterPro" id="IPR029063">
    <property type="entry name" value="SAM-dependent_MTases_sf"/>
</dbReference>
<dbReference type="RefSeq" id="WP_203918369.1">
    <property type="nucleotide sequence ID" value="NZ_BONZ01000027.1"/>
</dbReference>